<organism evidence="3 4">
    <name type="scientific">Pegethrix bostrychoides GSE-TBD4-15B</name>
    <dbReference type="NCBI Taxonomy" id="2839662"/>
    <lineage>
        <taxon>Bacteria</taxon>
        <taxon>Bacillati</taxon>
        <taxon>Cyanobacteriota</taxon>
        <taxon>Cyanophyceae</taxon>
        <taxon>Oculatellales</taxon>
        <taxon>Oculatellaceae</taxon>
        <taxon>Pegethrix</taxon>
    </lineage>
</organism>
<comment type="caution">
    <text evidence="3">The sequence shown here is derived from an EMBL/GenBank/DDBJ whole genome shotgun (WGS) entry which is preliminary data.</text>
</comment>
<reference evidence="3" key="2">
    <citation type="journal article" date="2022" name="Microbiol. Resour. Announc.">
        <title>Metagenome Sequencing to Explore Phylogenomics of Terrestrial Cyanobacteria.</title>
        <authorList>
            <person name="Ward R.D."/>
            <person name="Stajich J.E."/>
            <person name="Johansen J.R."/>
            <person name="Huntemann M."/>
            <person name="Clum A."/>
            <person name="Foster B."/>
            <person name="Foster B."/>
            <person name="Roux S."/>
            <person name="Palaniappan K."/>
            <person name="Varghese N."/>
            <person name="Mukherjee S."/>
            <person name="Reddy T.B.K."/>
            <person name="Daum C."/>
            <person name="Copeland A."/>
            <person name="Chen I.A."/>
            <person name="Ivanova N.N."/>
            <person name="Kyrpides N.C."/>
            <person name="Shapiro N."/>
            <person name="Eloe-Fadrosh E.A."/>
            <person name="Pietrasiak N."/>
        </authorList>
    </citation>
    <scope>NUCLEOTIDE SEQUENCE</scope>
    <source>
        <strain evidence="3">GSE-TBD4-15B</strain>
    </source>
</reference>
<keyword evidence="2" id="KW-0732">Signal</keyword>
<feature type="chain" id="PRO_5037843014" evidence="2">
    <location>
        <begin position="29"/>
        <end position="292"/>
    </location>
</feature>
<protein>
    <submittedName>
        <fullName evidence="3">COP23 domain-containing protein</fullName>
    </submittedName>
</protein>
<feature type="compositionally biased region" description="Low complexity" evidence="1">
    <location>
        <begin position="75"/>
        <end position="91"/>
    </location>
</feature>
<proteinExistence type="predicted"/>
<evidence type="ECO:0000313" key="3">
    <source>
        <dbReference type="EMBL" id="MBW4465958.1"/>
    </source>
</evidence>
<feature type="compositionally biased region" description="Low complexity" evidence="1">
    <location>
        <begin position="48"/>
        <end position="61"/>
    </location>
</feature>
<evidence type="ECO:0000256" key="1">
    <source>
        <dbReference type="SAM" id="MobiDB-lite"/>
    </source>
</evidence>
<feature type="signal peptide" evidence="2">
    <location>
        <begin position="1"/>
        <end position="28"/>
    </location>
</feature>
<dbReference type="Proteomes" id="UP000707356">
    <property type="component" value="Unassembled WGS sequence"/>
</dbReference>
<sequence>MNSSASQVRSSVRLAVGLLLLGSNLAFANSAQALPDWVNQILSNSASSSASNQSISQGSTSRPAPRSAPVAGERSAPASSTNAPNSAPANSQLDEVRFSCQVANGEPTVMYSPQSQPGKYYAWATPTALGGGWSSERRCNEISRRLEFYRPDGLLELQTGLENGYNTVCVTTEALSACRIVLTVPPGQNPVAIRDRIFNNLLVADSGQQTTAVTAYQDSGSGILNQIGQALGVDLGASGGSARRSPSSINLRPFLDTADGGTGARLSGAAAGQAGDQSGGQSGTRLNPGNFR</sequence>
<reference evidence="3" key="1">
    <citation type="submission" date="2021-05" db="EMBL/GenBank/DDBJ databases">
        <authorList>
            <person name="Pietrasiak N."/>
            <person name="Ward R."/>
            <person name="Stajich J.E."/>
            <person name="Kurbessoian T."/>
        </authorList>
    </citation>
    <scope>NUCLEOTIDE SEQUENCE</scope>
    <source>
        <strain evidence="3">GSE-TBD4-15B</strain>
    </source>
</reference>
<dbReference type="EMBL" id="JAHHHV010000064">
    <property type="protein sequence ID" value="MBW4465958.1"/>
    <property type="molecule type" value="Genomic_DNA"/>
</dbReference>
<evidence type="ECO:0000313" key="4">
    <source>
        <dbReference type="Proteomes" id="UP000707356"/>
    </source>
</evidence>
<name>A0A951U4Q0_9CYAN</name>
<accession>A0A951U4Q0</accession>
<dbReference type="InterPro" id="IPR025478">
    <property type="entry name" value="COP23"/>
</dbReference>
<feature type="region of interest" description="Disordered" evidence="1">
    <location>
        <begin position="48"/>
        <end position="91"/>
    </location>
</feature>
<evidence type="ECO:0000256" key="2">
    <source>
        <dbReference type="SAM" id="SignalP"/>
    </source>
</evidence>
<feature type="region of interest" description="Disordered" evidence="1">
    <location>
        <begin position="262"/>
        <end position="292"/>
    </location>
</feature>
<feature type="compositionally biased region" description="Low complexity" evidence="1">
    <location>
        <begin position="267"/>
        <end position="276"/>
    </location>
</feature>
<dbReference type="Pfam" id="PF14218">
    <property type="entry name" value="COP23"/>
    <property type="match status" value="1"/>
</dbReference>
<feature type="region of interest" description="Disordered" evidence="1">
    <location>
        <begin position="237"/>
        <end position="256"/>
    </location>
</feature>
<gene>
    <name evidence="3" type="ORF">KME07_11035</name>
</gene>
<dbReference type="AlphaFoldDB" id="A0A951U4Q0"/>